<evidence type="ECO:0000256" key="4">
    <source>
        <dbReference type="ARBA" id="ARBA00023136"/>
    </source>
</evidence>
<keyword evidence="2" id="KW-0997">Cell inner membrane</keyword>
<feature type="domain" description="Calcineurin-like phosphoesterase" evidence="6">
    <location>
        <begin position="7"/>
        <end position="206"/>
    </location>
</feature>
<organism evidence="7 8">
    <name type="scientific">Methylohalomonas lacus</name>
    <dbReference type="NCBI Taxonomy" id="398773"/>
    <lineage>
        <taxon>Bacteria</taxon>
        <taxon>Pseudomonadati</taxon>
        <taxon>Pseudomonadota</taxon>
        <taxon>Gammaproteobacteria</taxon>
        <taxon>Methylohalomonadales</taxon>
        <taxon>Methylohalomonadaceae</taxon>
        <taxon>Methylohalomonas</taxon>
    </lineage>
</organism>
<dbReference type="InterPro" id="IPR029052">
    <property type="entry name" value="Metallo-depent_PP-like"/>
</dbReference>
<dbReference type="EMBL" id="JANUCT010000010">
    <property type="protein sequence ID" value="MCS3903633.1"/>
    <property type="molecule type" value="Genomic_DNA"/>
</dbReference>
<dbReference type="AlphaFoldDB" id="A0AAE3HLW4"/>
<keyword evidence="8" id="KW-1185">Reference proteome</keyword>
<dbReference type="GO" id="GO:0008758">
    <property type="term" value="F:UDP-2,3-diacylglucosamine hydrolase activity"/>
    <property type="evidence" value="ECO:0007669"/>
    <property type="project" value="TreeGrafter"/>
</dbReference>
<dbReference type="InterPro" id="IPR043461">
    <property type="entry name" value="LpxH-like"/>
</dbReference>
<dbReference type="GO" id="GO:0016020">
    <property type="term" value="C:membrane"/>
    <property type="evidence" value="ECO:0007669"/>
    <property type="project" value="GOC"/>
</dbReference>
<dbReference type="RefSeq" id="WP_259055542.1">
    <property type="nucleotide sequence ID" value="NZ_JANUCT010000010.1"/>
</dbReference>
<dbReference type="GO" id="GO:0009245">
    <property type="term" value="P:lipid A biosynthetic process"/>
    <property type="evidence" value="ECO:0007669"/>
    <property type="project" value="TreeGrafter"/>
</dbReference>
<dbReference type="Pfam" id="PF00149">
    <property type="entry name" value="Metallophos"/>
    <property type="match status" value="1"/>
</dbReference>
<evidence type="ECO:0000259" key="6">
    <source>
        <dbReference type="Pfam" id="PF00149"/>
    </source>
</evidence>
<dbReference type="PANTHER" id="PTHR34990">
    <property type="entry name" value="UDP-2,3-DIACYLGLUCOSAMINE HYDROLASE-RELATED"/>
    <property type="match status" value="1"/>
</dbReference>
<comment type="caution">
    <text evidence="7">The sequence shown here is derived from an EMBL/GenBank/DDBJ whole genome shotgun (WGS) entry which is preliminary data.</text>
</comment>
<dbReference type="Gene3D" id="3.60.21.10">
    <property type="match status" value="1"/>
</dbReference>
<evidence type="ECO:0000256" key="2">
    <source>
        <dbReference type="ARBA" id="ARBA00022519"/>
    </source>
</evidence>
<keyword evidence="5" id="KW-0464">Manganese</keyword>
<keyword evidence="1" id="KW-1003">Cell membrane</keyword>
<evidence type="ECO:0000313" key="7">
    <source>
        <dbReference type="EMBL" id="MCS3903633.1"/>
    </source>
</evidence>
<evidence type="ECO:0000313" key="8">
    <source>
        <dbReference type="Proteomes" id="UP001204445"/>
    </source>
</evidence>
<dbReference type="GO" id="GO:0046872">
    <property type="term" value="F:metal ion binding"/>
    <property type="evidence" value="ECO:0007669"/>
    <property type="project" value="UniProtKB-KW"/>
</dbReference>
<dbReference type="InterPro" id="IPR004843">
    <property type="entry name" value="Calcineurin-like_PHP"/>
</dbReference>
<evidence type="ECO:0000256" key="5">
    <source>
        <dbReference type="ARBA" id="ARBA00023211"/>
    </source>
</evidence>
<evidence type="ECO:0000256" key="1">
    <source>
        <dbReference type="ARBA" id="ARBA00022475"/>
    </source>
</evidence>
<reference evidence="7" key="1">
    <citation type="submission" date="2022-08" db="EMBL/GenBank/DDBJ databases">
        <title>Genomic Encyclopedia of Type Strains, Phase III (KMG-III): the genomes of soil and plant-associated and newly described type strains.</title>
        <authorList>
            <person name="Whitman W."/>
        </authorList>
    </citation>
    <scope>NUCLEOTIDE SEQUENCE</scope>
    <source>
        <strain evidence="7">HMT 1</strain>
    </source>
</reference>
<proteinExistence type="predicted"/>
<accession>A0AAE3HLW4</accession>
<gene>
    <name evidence="7" type="ORF">J2T55_001662</name>
</gene>
<dbReference type="CDD" id="cd07398">
    <property type="entry name" value="MPP_YbbF-LpxH"/>
    <property type="match status" value="1"/>
</dbReference>
<sequence length="257" mass="29319">MKPTYYRTIFISDVHLGFSGCSAQYLLDFLRSTRCDTLYLVGDIIDIWQMKKRLYWPQAHNDVVRTILGKAKHGTRVIFVPGNHDEVLRDMDGTVLGNLEIRNEHIHTTKDGKRLLILHGDKFDAVVTSSRTTALIGSALYELLLKANTWVNYVRRKLGFSYWSLAAVLKHRVKQAVSYISNFEEALAYEAKRQKVDGLVCGHIHRAEITHIDDMLYLNCGDWVESCTALTEAHDGSLELIHWTDEVESLKRLSVAA</sequence>
<keyword evidence="4" id="KW-0472">Membrane</keyword>
<dbReference type="PANTHER" id="PTHR34990:SF2">
    <property type="entry name" value="BLL8164 PROTEIN"/>
    <property type="match status" value="1"/>
</dbReference>
<dbReference type="SUPFAM" id="SSF56300">
    <property type="entry name" value="Metallo-dependent phosphatases"/>
    <property type="match status" value="1"/>
</dbReference>
<protein>
    <submittedName>
        <fullName evidence="7">UDP-2,3-diacylglucosamine pyrophosphatase LpxH</fullName>
    </submittedName>
</protein>
<keyword evidence="3" id="KW-0479">Metal-binding</keyword>
<dbReference type="Proteomes" id="UP001204445">
    <property type="component" value="Unassembled WGS sequence"/>
</dbReference>
<evidence type="ECO:0000256" key="3">
    <source>
        <dbReference type="ARBA" id="ARBA00022723"/>
    </source>
</evidence>
<name>A0AAE3HLW4_9GAMM</name>